<reference evidence="5 6" key="1">
    <citation type="submission" date="2019-06" db="EMBL/GenBank/DDBJ databases">
        <title>Sorghum-associated microbial communities from plants grown in Nebraska, USA.</title>
        <authorList>
            <person name="Schachtman D."/>
        </authorList>
    </citation>
    <scope>NUCLEOTIDE SEQUENCE [LARGE SCALE GENOMIC DNA]</scope>
    <source>
        <strain evidence="5 6">1225</strain>
    </source>
</reference>
<dbReference type="InterPro" id="IPR006384">
    <property type="entry name" value="HAD_hydro_PyrdxlP_Pase-like"/>
</dbReference>
<dbReference type="InterPro" id="IPR050849">
    <property type="entry name" value="HAD-like_hydrolase_phosphatase"/>
</dbReference>
<dbReference type="InterPro" id="IPR016965">
    <property type="entry name" value="Pase_PHOSPHO-typ"/>
</dbReference>
<dbReference type="NCBIfam" id="TIGR01488">
    <property type="entry name" value="HAD-SF-IB"/>
    <property type="match status" value="1"/>
</dbReference>
<dbReference type="SUPFAM" id="SSF56784">
    <property type="entry name" value="HAD-like"/>
    <property type="match status" value="1"/>
</dbReference>
<dbReference type="PANTHER" id="PTHR28181:SF2">
    <property type="entry name" value="PHOSPHORIC MONOESTER HYDROLASE"/>
    <property type="match status" value="1"/>
</dbReference>
<evidence type="ECO:0000256" key="1">
    <source>
        <dbReference type="ARBA" id="ARBA00001946"/>
    </source>
</evidence>
<evidence type="ECO:0000256" key="2">
    <source>
        <dbReference type="ARBA" id="ARBA00022723"/>
    </source>
</evidence>
<evidence type="ECO:0000313" key="6">
    <source>
        <dbReference type="Proteomes" id="UP000320653"/>
    </source>
</evidence>
<evidence type="ECO:0000313" key="5">
    <source>
        <dbReference type="EMBL" id="TWF47397.1"/>
    </source>
</evidence>
<dbReference type="Proteomes" id="UP000320653">
    <property type="component" value="Unassembled WGS sequence"/>
</dbReference>
<dbReference type="Gene3D" id="3.90.1470.20">
    <property type="match status" value="1"/>
</dbReference>
<keyword evidence="4" id="KW-0460">Magnesium</keyword>
<dbReference type="AlphaFoldDB" id="A0A561QAM5"/>
<evidence type="ECO:0000256" key="3">
    <source>
        <dbReference type="ARBA" id="ARBA00022801"/>
    </source>
</evidence>
<keyword evidence="6" id="KW-1185">Reference proteome</keyword>
<keyword evidence="3 5" id="KW-0378">Hydrolase</keyword>
<evidence type="ECO:0000256" key="4">
    <source>
        <dbReference type="ARBA" id="ARBA00022842"/>
    </source>
</evidence>
<organism evidence="5 6">
    <name type="scientific">Neorhizobium alkalisoli</name>
    <dbReference type="NCBI Taxonomy" id="528178"/>
    <lineage>
        <taxon>Bacteria</taxon>
        <taxon>Pseudomonadati</taxon>
        <taxon>Pseudomonadota</taxon>
        <taxon>Alphaproteobacteria</taxon>
        <taxon>Hyphomicrobiales</taxon>
        <taxon>Rhizobiaceae</taxon>
        <taxon>Rhizobium/Agrobacterium group</taxon>
        <taxon>Neorhizobium</taxon>
    </lineage>
</organism>
<comment type="caution">
    <text evidence="5">The sequence shown here is derived from an EMBL/GenBank/DDBJ whole genome shotgun (WGS) entry which is preliminary data.</text>
</comment>
<gene>
    <name evidence="5" type="ORF">FHW37_11235</name>
</gene>
<accession>A0A561QAM5</accession>
<name>A0A561QAM5_9HYPH</name>
<dbReference type="EMBL" id="VIWP01000012">
    <property type="protein sequence ID" value="TWF47397.1"/>
    <property type="molecule type" value="Genomic_DNA"/>
</dbReference>
<dbReference type="Pfam" id="PF06888">
    <property type="entry name" value="Put_Phosphatase"/>
    <property type="match status" value="1"/>
</dbReference>
<dbReference type="PANTHER" id="PTHR28181">
    <property type="entry name" value="UPF0655 PROTEIN YCR015C"/>
    <property type="match status" value="1"/>
</dbReference>
<dbReference type="NCBIfam" id="TIGR01489">
    <property type="entry name" value="DKMTPPase-SF"/>
    <property type="match status" value="1"/>
</dbReference>
<comment type="cofactor">
    <cofactor evidence="1">
        <name>Mg(2+)</name>
        <dbReference type="ChEBI" id="CHEBI:18420"/>
    </cofactor>
</comment>
<protein>
    <submittedName>
        <fullName evidence="5">HAD superfamily phosphoserine phosphatase-like hydrolase/2,3-diketo-5-methylthio-1-phosphopentane phosphatase</fullName>
    </submittedName>
</protein>
<dbReference type="InterPro" id="IPR023214">
    <property type="entry name" value="HAD_sf"/>
</dbReference>
<keyword evidence="2" id="KW-0479">Metal-binding</keyword>
<dbReference type="Gene3D" id="3.40.50.1000">
    <property type="entry name" value="HAD superfamily/HAD-like"/>
    <property type="match status" value="1"/>
</dbReference>
<dbReference type="GO" id="GO:0016791">
    <property type="term" value="F:phosphatase activity"/>
    <property type="evidence" value="ECO:0007669"/>
    <property type="project" value="InterPro"/>
</dbReference>
<dbReference type="OrthoDB" id="9804940at2"/>
<proteinExistence type="predicted"/>
<sequence length="227" mass="24986">MHAFCDFDGTIAVEDVTDAVLDQLASPQWHEFEEAWAAGEITAAECMRAQIPLIDATPQQLNALLNTMKIDAGFVDFVHFCRSNEIGITIVSDGVDRFISRVLANHGITGLEIIANRMSYSVSSQGCRYRLDTPYASTGCPPGAGVCKCRIVRMPEDHFYVGDGRSDFCVSHQASIVFAKAKLEAYCQQQAIPFIPYEGFAEVQRTVAMLLDDPARRVSVSRLARTA</sequence>
<dbReference type="InterPro" id="IPR036412">
    <property type="entry name" value="HAD-like_sf"/>
</dbReference>
<dbReference type="RefSeq" id="WP_145642619.1">
    <property type="nucleotide sequence ID" value="NZ_VIWP01000012.1"/>
</dbReference>